<feature type="region of interest" description="Disordered" evidence="7">
    <location>
        <begin position="72"/>
        <end position="103"/>
    </location>
</feature>
<evidence type="ECO:0000256" key="6">
    <source>
        <dbReference type="HAMAP-Rule" id="MF_00365"/>
    </source>
</evidence>
<keyword evidence="2 6" id="KW-0235">DNA replication</keyword>
<dbReference type="GO" id="GO:0000731">
    <property type="term" value="P:DNA synthesis involved in DNA repair"/>
    <property type="evidence" value="ECO:0007669"/>
    <property type="project" value="TreeGrafter"/>
</dbReference>
<organism evidence="9 10">
    <name type="scientific">Blastochloris sulfoviridis</name>
    <dbReference type="NCBI Taxonomy" id="50712"/>
    <lineage>
        <taxon>Bacteria</taxon>
        <taxon>Pseudomonadati</taxon>
        <taxon>Pseudomonadota</taxon>
        <taxon>Alphaproteobacteria</taxon>
        <taxon>Hyphomicrobiales</taxon>
        <taxon>Blastochloridaceae</taxon>
        <taxon>Blastochloris</taxon>
    </lineage>
</organism>
<evidence type="ECO:0000313" key="10">
    <source>
        <dbReference type="Proteomes" id="UP000323886"/>
    </source>
</evidence>
<dbReference type="PROSITE" id="PS00617">
    <property type="entry name" value="RECF_1"/>
    <property type="match status" value="1"/>
</dbReference>
<keyword evidence="10" id="KW-1185">Reference proteome</keyword>
<evidence type="ECO:0000256" key="5">
    <source>
        <dbReference type="ARBA" id="ARBA00023125"/>
    </source>
</evidence>
<evidence type="ECO:0000313" key="9">
    <source>
        <dbReference type="EMBL" id="KAA5599258.1"/>
    </source>
</evidence>
<dbReference type="GO" id="GO:0009432">
    <property type="term" value="P:SOS response"/>
    <property type="evidence" value="ECO:0007669"/>
    <property type="project" value="UniProtKB-UniRule"/>
</dbReference>
<comment type="caution">
    <text evidence="9">The sequence shown here is derived from an EMBL/GenBank/DDBJ whole genome shotgun (WGS) entry which is preliminary data.</text>
</comment>
<keyword evidence="4 6" id="KW-0067">ATP-binding</keyword>
<feature type="binding site" evidence="6">
    <location>
        <begin position="43"/>
        <end position="50"/>
    </location>
    <ligand>
        <name>ATP</name>
        <dbReference type="ChEBI" id="CHEBI:30616"/>
    </ligand>
</feature>
<dbReference type="InterPro" id="IPR001238">
    <property type="entry name" value="DNA-binding_RecF"/>
</dbReference>
<dbReference type="InterPro" id="IPR038729">
    <property type="entry name" value="Rad50/SbcC_AAA"/>
</dbReference>
<keyword evidence="5 6" id="KW-0238">DNA-binding</keyword>
<keyword evidence="6" id="KW-0742">SOS response</keyword>
<evidence type="ECO:0000256" key="4">
    <source>
        <dbReference type="ARBA" id="ARBA00022840"/>
    </source>
</evidence>
<dbReference type="InterPro" id="IPR018078">
    <property type="entry name" value="DNA-binding_RecF_CS"/>
</dbReference>
<dbReference type="GO" id="GO:0003697">
    <property type="term" value="F:single-stranded DNA binding"/>
    <property type="evidence" value="ECO:0007669"/>
    <property type="project" value="UniProtKB-UniRule"/>
</dbReference>
<comment type="function">
    <text evidence="6">The RecF protein is involved in DNA metabolism; it is required for DNA replication and normal SOS inducibility. RecF binds preferentially to single-stranded, linear DNA. It also seems to bind ATP.</text>
</comment>
<evidence type="ECO:0000256" key="2">
    <source>
        <dbReference type="ARBA" id="ARBA00022705"/>
    </source>
</evidence>
<evidence type="ECO:0000256" key="7">
    <source>
        <dbReference type="SAM" id="MobiDB-lite"/>
    </source>
</evidence>
<dbReference type="GO" id="GO:0005737">
    <property type="term" value="C:cytoplasm"/>
    <property type="evidence" value="ECO:0007669"/>
    <property type="project" value="UniProtKB-SubCell"/>
</dbReference>
<evidence type="ECO:0000259" key="8">
    <source>
        <dbReference type="Pfam" id="PF13476"/>
    </source>
</evidence>
<gene>
    <name evidence="6 9" type="primary">recF</name>
    <name evidence="9" type="ORF">F1193_12555</name>
</gene>
<dbReference type="OrthoDB" id="9803889at2"/>
<accession>A0A5M6HUD5</accession>
<sequence length="420" mass="44794">MSFEAASLPPRRAARVRRLSLVNFRSWRRVVLDPGDAPVVLVGPNGAGKTNIIEAVSFLAPGRGLRRATLEEVARDGSERRDGASHGTGSGYEDDCSVGNGSDGSDLGNGSWAVSAEIEGHAGPVVLGTGINPPDQAGPVRSRECRIDRVPVGSAAAFAEHLAIAWLIPQMDGLFFGPAAERRRFLDRLVLAVDPVHGARVNALERALRSRNRLLEQGGGDARWLDAVEHEVAEVAVAVAAARAETVRRLAAEIIASRDDAGPFPWAGLRIEGWLERAVGDTPALALEDLYRARLAEGRARDRAAGRTLDGPHRSDLVVIFGPKGVTADRASTGEQKALLVGLVLAHVRLVGAMTGMMPVLLLDEIAAHFDPDRRAALYDTLIRLGVQSWMTGTDLAAFAALGSRAVRFAVEPGRLSRLD</sequence>
<feature type="domain" description="Rad50/SbcC-type AAA" evidence="8">
    <location>
        <begin position="18"/>
        <end position="59"/>
    </location>
</feature>
<keyword evidence="6" id="KW-0227">DNA damage</keyword>
<reference evidence="9 10" key="1">
    <citation type="submission" date="2019-09" db="EMBL/GenBank/DDBJ databases">
        <title>Draft Whole-Genome sequence of Blastochloris sulfoviridis DSM 729.</title>
        <authorList>
            <person name="Meyer T.E."/>
            <person name="Kyndt J.A."/>
        </authorList>
    </citation>
    <scope>NUCLEOTIDE SEQUENCE [LARGE SCALE GENOMIC DNA]</scope>
    <source>
        <strain evidence="9 10">DSM 729</strain>
    </source>
</reference>
<dbReference type="InterPro" id="IPR042174">
    <property type="entry name" value="RecF_2"/>
</dbReference>
<dbReference type="GO" id="GO:0006302">
    <property type="term" value="P:double-strand break repair"/>
    <property type="evidence" value="ECO:0007669"/>
    <property type="project" value="InterPro"/>
</dbReference>
<dbReference type="PANTHER" id="PTHR32182">
    <property type="entry name" value="DNA REPLICATION AND REPAIR PROTEIN RECF"/>
    <property type="match status" value="1"/>
</dbReference>
<dbReference type="SUPFAM" id="SSF52540">
    <property type="entry name" value="P-loop containing nucleoside triphosphate hydrolases"/>
    <property type="match status" value="1"/>
</dbReference>
<dbReference type="Gene3D" id="3.40.50.300">
    <property type="entry name" value="P-loop containing nucleotide triphosphate hydrolases"/>
    <property type="match status" value="1"/>
</dbReference>
<dbReference type="Proteomes" id="UP000323886">
    <property type="component" value="Unassembled WGS sequence"/>
</dbReference>
<dbReference type="GO" id="GO:0006260">
    <property type="term" value="P:DNA replication"/>
    <property type="evidence" value="ECO:0007669"/>
    <property type="project" value="UniProtKB-UniRule"/>
</dbReference>
<keyword evidence="6" id="KW-0234">DNA repair</keyword>
<proteinExistence type="inferred from homology"/>
<dbReference type="Pfam" id="PF13476">
    <property type="entry name" value="AAA_23"/>
    <property type="match status" value="1"/>
</dbReference>
<keyword evidence="3 6" id="KW-0547">Nucleotide-binding</keyword>
<evidence type="ECO:0000256" key="3">
    <source>
        <dbReference type="ARBA" id="ARBA00022741"/>
    </source>
</evidence>
<dbReference type="AlphaFoldDB" id="A0A5M6HUD5"/>
<comment type="similarity">
    <text evidence="6">Belongs to the RecF family.</text>
</comment>
<dbReference type="GO" id="GO:0016887">
    <property type="term" value="F:ATP hydrolysis activity"/>
    <property type="evidence" value="ECO:0007669"/>
    <property type="project" value="InterPro"/>
</dbReference>
<keyword evidence="1 6" id="KW-0963">Cytoplasm</keyword>
<dbReference type="InterPro" id="IPR027417">
    <property type="entry name" value="P-loop_NTPase"/>
</dbReference>
<dbReference type="GO" id="GO:0005524">
    <property type="term" value="F:ATP binding"/>
    <property type="evidence" value="ECO:0007669"/>
    <property type="project" value="UniProtKB-UniRule"/>
</dbReference>
<evidence type="ECO:0000256" key="1">
    <source>
        <dbReference type="ARBA" id="ARBA00022490"/>
    </source>
</evidence>
<feature type="compositionally biased region" description="Basic and acidic residues" evidence="7">
    <location>
        <begin position="72"/>
        <end position="84"/>
    </location>
</feature>
<dbReference type="Gene3D" id="1.20.1050.90">
    <property type="entry name" value="RecF/RecN/SMC, N-terminal domain"/>
    <property type="match status" value="1"/>
</dbReference>
<dbReference type="EMBL" id="VWPL01000023">
    <property type="protein sequence ID" value="KAA5599258.1"/>
    <property type="molecule type" value="Genomic_DNA"/>
</dbReference>
<dbReference type="PANTHER" id="PTHR32182:SF0">
    <property type="entry name" value="DNA REPLICATION AND REPAIR PROTEIN RECF"/>
    <property type="match status" value="1"/>
</dbReference>
<dbReference type="HAMAP" id="MF_00365">
    <property type="entry name" value="RecF"/>
    <property type="match status" value="1"/>
</dbReference>
<protein>
    <recommendedName>
        <fullName evidence="6">DNA replication and repair protein RecF</fullName>
    </recommendedName>
</protein>
<comment type="subcellular location">
    <subcellularLocation>
        <location evidence="6">Cytoplasm</location>
    </subcellularLocation>
</comment>
<name>A0A5M6HUD5_9HYPH</name>